<evidence type="ECO:0000313" key="6">
    <source>
        <dbReference type="EMBL" id="KAF2847547.1"/>
    </source>
</evidence>
<dbReference type="Gene3D" id="1.20.1250.20">
    <property type="entry name" value="MFS general substrate transporter like domains"/>
    <property type="match status" value="1"/>
</dbReference>
<feature type="transmembrane region" description="Helical" evidence="5">
    <location>
        <begin position="284"/>
        <end position="303"/>
    </location>
</feature>
<keyword evidence="3 5" id="KW-1133">Transmembrane helix</keyword>
<feature type="transmembrane region" description="Helical" evidence="5">
    <location>
        <begin position="27"/>
        <end position="44"/>
    </location>
</feature>
<evidence type="ECO:0000256" key="3">
    <source>
        <dbReference type="ARBA" id="ARBA00022989"/>
    </source>
</evidence>
<evidence type="ECO:0008006" key="8">
    <source>
        <dbReference type="Google" id="ProtNLM"/>
    </source>
</evidence>
<evidence type="ECO:0000313" key="7">
    <source>
        <dbReference type="Proteomes" id="UP000799423"/>
    </source>
</evidence>
<keyword evidence="2 5" id="KW-0812">Transmembrane</keyword>
<dbReference type="GO" id="GO:0005351">
    <property type="term" value="F:carbohydrate:proton symporter activity"/>
    <property type="evidence" value="ECO:0007669"/>
    <property type="project" value="TreeGrafter"/>
</dbReference>
<feature type="transmembrane region" description="Helical" evidence="5">
    <location>
        <begin position="315"/>
        <end position="331"/>
    </location>
</feature>
<gene>
    <name evidence="6" type="ORF">T440DRAFT_500967</name>
</gene>
<feature type="transmembrane region" description="Helical" evidence="5">
    <location>
        <begin position="210"/>
        <end position="231"/>
    </location>
</feature>
<feature type="transmembrane region" description="Helical" evidence="5">
    <location>
        <begin position="251"/>
        <end position="272"/>
    </location>
</feature>
<evidence type="ECO:0000256" key="4">
    <source>
        <dbReference type="ARBA" id="ARBA00023136"/>
    </source>
</evidence>
<keyword evidence="7" id="KW-1185">Reference proteome</keyword>
<protein>
    <recommendedName>
        <fullName evidence="8">MFS general substrate transporter</fullName>
    </recommendedName>
</protein>
<dbReference type="OrthoDB" id="6133115at2759"/>
<dbReference type="SUPFAM" id="SSF103473">
    <property type="entry name" value="MFS general substrate transporter"/>
    <property type="match status" value="1"/>
</dbReference>
<dbReference type="Proteomes" id="UP000799423">
    <property type="component" value="Unassembled WGS sequence"/>
</dbReference>
<evidence type="ECO:0000256" key="2">
    <source>
        <dbReference type="ARBA" id="ARBA00022692"/>
    </source>
</evidence>
<dbReference type="InterPro" id="IPR036259">
    <property type="entry name" value="MFS_trans_sf"/>
</dbReference>
<feature type="transmembrane region" description="Helical" evidence="5">
    <location>
        <begin position="56"/>
        <end position="73"/>
    </location>
</feature>
<feature type="transmembrane region" description="Helical" evidence="5">
    <location>
        <begin position="178"/>
        <end position="198"/>
    </location>
</feature>
<evidence type="ECO:0000256" key="5">
    <source>
        <dbReference type="SAM" id="Phobius"/>
    </source>
</evidence>
<dbReference type="GO" id="GO:0016020">
    <property type="term" value="C:membrane"/>
    <property type="evidence" value="ECO:0007669"/>
    <property type="project" value="UniProtKB-SubCell"/>
</dbReference>
<dbReference type="AlphaFoldDB" id="A0A6A7AYT1"/>
<evidence type="ECO:0000256" key="1">
    <source>
        <dbReference type="ARBA" id="ARBA00004141"/>
    </source>
</evidence>
<accession>A0A6A7AYT1</accession>
<dbReference type="InterPro" id="IPR050360">
    <property type="entry name" value="MFS_Sugar_Transporters"/>
</dbReference>
<dbReference type="InterPro" id="IPR005828">
    <property type="entry name" value="MFS_sugar_transport-like"/>
</dbReference>
<dbReference type="PANTHER" id="PTHR48022:SF3">
    <property type="entry name" value="HEXOSE TRANSPORTER PROTEIN (AFU_ORTHOLOGUE AFUA_8G04480)-RELATED"/>
    <property type="match status" value="1"/>
</dbReference>
<keyword evidence="4 5" id="KW-0472">Membrane</keyword>
<proteinExistence type="predicted"/>
<reference evidence="6" key="1">
    <citation type="submission" date="2020-01" db="EMBL/GenBank/DDBJ databases">
        <authorList>
            <consortium name="DOE Joint Genome Institute"/>
            <person name="Haridas S."/>
            <person name="Albert R."/>
            <person name="Binder M."/>
            <person name="Bloem J."/>
            <person name="Labutti K."/>
            <person name="Salamov A."/>
            <person name="Andreopoulos B."/>
            <person name="Baker S.E."/>
            <person name="Barry K."/>
            <person name="Bills G."/>
            <person name="Bluhm B.H."/>
            <person name="Cannon C."/>
            <person name="Castanera R."/>
            <person name="Culley D.E."/>
            <person name="Daum C."/>
            <person name="Ezra D."/>
            <person name="Gonzalez J.B."/>
            <person name="Henrissat B."/>
            <person name="Kuo A."/>
            <person name="Liang C."/>
            <person name="Lipzen A."/>
            <person name="Lutzoni F."/>
            <person name="Magnuson J."/>
            <person name="Mondo S."/>
            <person name="Nolan M."/>
            <person name="Ohm R."/>
            <person name="Pangilinan J."/>
            <person name="Park H.-J."/>
            <person name="Ramirez L."/>
            <person name="Alfaro M."/>
            <person name="Sun H."/>
            <person name="Tritt A."/>
            <person name="Yoshinaga Y."/>
            <person name="Zwiers L.-H."/>
            <person name="Turgeon B.G."/>
            <person name="Goodwin S.B."/>
            <person name="Spatafora J.W."/>
            <person name="Crous P.W."/>
            <person name="Grigoriev I.V."/>
        </authorList>
    </citation>
    <scope>NUCLEOTIDE SEQUENCE</scope>
    <source>
        <strain evidence="6">IPT5</strain>
    </source>
</reference>
<dbReference type="EMBL" id="MU006324">
    <property type="protein sequence ID" value="KAF2847547.1"/>
    <property type="molecule type" value="Genomic_DNA"/>
</dbReference>
<dbReference type="Pfam" id="PF00083">
    <property type="entry name" value="Sugar_tr"/>
    <property type="match status" value="2"/>
</dbReference>
<organism evidence="6 7">
    <name type="scientific">Plenodomus tracheiphilus IPT5</name>
    <dbReference type="NCBI Taxonomy" id="1408161"/>
    <lineage>
        <taxon>Eukaryota</taxon>
        <taxon>Fungi</taxon>
        <taxon>Dikarya</taxon>
        <taxon>Ascomycota</taxon>
        <taxon>Pezizomycotina</taxon>
        <taxon>Dothideomycetes</taxon>
        <taxon>Pleosporomycetidae</taxon>
        <taxon>Pleosporales</taxon>
        <taxon>Pleosporineae</taxon>
        <taxon>Leptosphaeriaceae</taxon>
        <taxon>Plenodomus</taxon>
    </lineage>
</organism>
<comment type="subcellular location">
    <subcellularLocation>
        <location evidence="1">Membrane</location>
        <topology evidence="1">Multi-pass membrane protein</topology>
    </subcellularLocation>
</comment>
<name>A0A6A7AYT1_9PLEO</name>
<dbReference type="PANTHER" id="PTHR48022">
    <property type="entry name" value="PLASTIDIC GLUCOSE TRANSPORTER 4"/>
    <property type="match status" value="1"/>
</dbReference>
<sequence length="370" mass="41062">MNIIYCLGLGISYSMSTFDENRSSLKASMYMSYIFLLVGSLIVISDSHVSFTISRFLVGCASAWFGNVVSLLINKSCTLRTVPRIIASLVTFAARNVLNDWAWRDPSVRQLLLPALALPGLLIPESPRWLIFVDRVEQLTLVVTLHLPWSNTTTAIRMESDLADASYMESWKKPGNRHLLLISVSLGIFSQTAGITSVTQQILIAGLLQVWNLIFAGTVALLPMLVAYILVTALSGSFAETVSSSTGIAVIPFLFVFFAGYAIALTPFLAAYPCEIWPYRLRRHGRTVTWISVVVANFFNTYVNPIALESIGRKYYFVFIVVLIPMGYHRHMTVIFDGEDAAPSSAEIAQRAYGVKEKAGLETTEYEEKV</sequence>